<evidence type="ECO:0000313" key="2">
    <source>
        <dbReference type="Proteomes" id="UP001239111"/>
    </source>
</evidence>
<sequence length="486" mass="54924">MCRALLISEDGTLVEGVPLENHLCFQNADSINVIGKWVYTGALANHVMQQSVLKNVPSNESNSKGGSTHINVIPVSTKKLHSAFNLNKPGNYSRNLVVSKDILNNNDVGSLSIKVPRFQHTLTNAQHLLPPNVLLKNQVNKISDNQRIAMCQSTYQGSPTQPDVNQAHQVIVNDTENVLPLDIANAANAVTSGSGVTASSVLPLDMIPDDGHQNTMYYQDASLLEDEVGHKNIKEQTNKGLQWSHAMIKFLLQSHNKHKKYKDEGRYMTEKMPHEKISADLQAQGYKDITVTQIENKMKRLETFYKKKMDNMGSSQSGAARFDVPYEDELFDAFRKKHAISPDHLIGVDFEYSKKDDSVSDENADDENAELTEEGPEKSNSQAKKERPSEIDNPQCKKRGKFVMNLTPSQDSIQEKRHQENLERKDIFIKLKSKELALKEGKQKKELAIKEETKKEFLRIQKLKLALETQKLQAQYPDFKFELPQE</sequence>
<reference evidence="1" key="1">
    <citation type="submission" date="2023-04" db="EMBL/GenBank/DDBJ databases">
        <title>A chromosome-level genome assembly of the parasitoid wasp Eretmocerus hayati.</title>
        <authorList>
            <person name="Zhong Y."/>
            <person name="Liu S."/>
            <person name="Liu Y."/>
        </authorList>
    </citation>
    <scope>NUCLEOTIDE SEQUENCE</scope>
    <source>
        <strain evidence="1">ZJU_SS_LIU_2023</strain>
    </source>
</reference>
<dbReference type="EMBL" id="CM056741">
    <property type="protein sequence ID" value="KAJ8683843.1"/>
    <property type="molecule type" value="Genomic_DNA"/>
</dbReference>
<evidence type="ECO:0000313" key="1">
    <source>
        <dbReference type="EMBL" id="KAJ8683843.1"/>
    </source>
</evidence>
<keyword evidence="2" id="KW-1185">Reference proteome</keyword>
<accession>A0ACC2PK53</accession>
<proteinExistence type="predicted"/>
<organism evidence="1 2">
    <name type="scientific">Eretmocerus hayati</name>
    <dbReference type="NCBI Taxonomy" id="131215"/>
    <lineage>
        <taxon>Eukaryota</taxon>
        <taxon>Metazoa</taxon>
        <taxon>Ecdysozoa</taxon>
        <taxon>Arthropoda</taxon>
        <taxon>Hexapoda</taxon>
        <taxon>Insecta</taxon>
        <taxon>Pterygota</taxon>
        <taxon>Neoptera</taxon>
        <taxon>Endopterygota</taxon>
        <taxon>Hymenoptera</taxon>
        <taxon>Apocrita</taxon>
        <taxon>Proctotrupomorpha</taxon>
        <taxon>Chalcidoidea</taxon>
        <taxon>Aphelinidae</taxon>
        <taxon>Aphelininae</taxon>
        <taxon>Eretmocerus</taxon>
    </lineage>
</organism>
<protein>
    <submittedName>
        <fullName evidence="1">Uncharacterized protein</fullName>
    </submittedName>
</protein>
<name>A0ACC2PK53_9HYME</name>
<dbReference type="Proteomes" id="UP001239111">
    <property type="component" value="Chromosome 1"/>
</dbReference>
<gene>
    <name evidence="1" type="ORF">QAD02_019635</name>
</gene>
<comment type="caution">
    <text evidence="1">The sequence shown here is derived from an EMBL/GenBank/DDBJ whole genome shotgun (WGS) entry which is preliminary data.</text>
</comment>